<proteinExistence type="predicted"/>
<name>A0A1J5PJJ4_9ZZZZ</name>
<evidence type="ECO:0000313" key="1">
    <source>
        <dbReference type="EMBL" id="OIQ67708.1"/>
    </source>
</evidence>
<dbReference type="AlphaFoldDB" id="A0A1J5PJJ4"/>
<comment type="caution">
    <text evidence="1">The sequence shown here is derived from an EMBL/GenBank/DDBJ whole genome shotgun (WGS) entry which is preliminary data.</text>
</comment>
<accession>A0A1J5PJJ4</accession>
<sequence>MVGDVQVDTLHRLDATLVFLDDLADGDFSHGYSVSSVRVWAGREPAAH</sequence>
<gene>
    <name evidence="1" type="ORF">GALL_507090</name>
</gene>
<organism evidence="1">
    <name type="scientific">mine drainage metagenome</name>
    <dbReference type="NCBI Taxonomy" id="410659"/>
    <lineage>
        <taxon>unclassified sequences</taxon>
        <taxon>metagenomes</taxon>
        <taxon>ecological metagenomes</taxon>
    </lineage>
</organism>
<dbReference type="EMBL" id="MLJW01005754">
    <property type="protein sequence ID" value="OIQ67708.1"/>
    <property type="molecule type" value="Genomic_DNA"/>
</dbReference>
<reference evidence="1" key="1">
    <citation type="submission" date="2016-10" db="EMBL/GenBank/DDBJ databases">
        <title>Sequence of Gallionella enrichment culture.</title>
        <authorList>
            <person name="Poehlein A."/>
            <person name="Muehling M."/>
            <person name="Daniel R."/>
        </authorList>
    </citation>
    <scope>NUCLEOTIDE SEQUENCE</scope>
</reference>
<protein>
    <submittedName>
        <fullName evidence="1">Uncharacterized protein</fullName>
    </submittedName>
</protein>